<dbReference type="Gene3D" id="3.30.360.10">
    <property type="entry name" value="Dihydrodipicolinate Reductase, domain 2"/>
    <property type="match status" value="1"/>
</dbReference>
<dbReference type="SUPFAM" id="SSF51735">
    <property type="entry name" value="NAD(P)-binding Rossmann-fold domains"/>
    <property type="match status" value="1"/>
</dbReference>
<feature type="domain" description="Gfo/Idh/MocA-like oxidoreductase N-terminal" evidence="2">
    <location>
        <begin position="7"/>
        <end position="125"/>
    </location>
</feature>
<comment type="caution">
    <text evidence="4">The sequence shown here is derived from an EMBL/GenBank/DDBJ whole genome shotgun (WGS) entry which is preliminary data.</text>
</comment>
<protein>
    <submittedName>
        <fullName evidence="4">Inositol 2-dehydrogenase</fullName>
        <ecNumber evidence="4">1.1.1.18</ecNumber>
    </submittedName>
</protein>
<reference evidence="4 5" key="1">
    <citation type="submission" date="2018-08" db="EMBL/GenBank/DDBJ databases">
        <title>Meiothermus granaticius genome AF-68 sequencing project.</title>
        <authorList>
            <person name="Da Costa M.S."/>
            <person name="Albuquerque L."/>
            <person name="Raposo P."/>
            <person name="Froufe H.J.C."/>
            <person name="Barroso C.S."/>
            <person name="Egas C."/>
        </authorList>
    </citation>
    <scope>NUCLEOTIDE SEQUENCE [LARGE SCALE GENOMIC DNA]</scope>
    <source>
        <strain evidence="4 5">AF-68</strain>
    </source>
</reference>
<evidence type="ECO:0000313" key="5">
    <source>
        <dbReference type="Proteomes" id="UP000266178"/>
    </source>
</evidence>
<evidence type="ECO:0000259" key="3">
    <source>
        <dbReference type="Pfam" id="PF22725"/>
    </source>
</evidence>
<name>A0A399FAR9_9DEIN</name>
<dbReference type="Pfam" id="PF22725">
    <property type="entry name" value="GFO_IDH_MocA_C3"/>
    <property type="match status" value="1"/>
</dbReference>
<dbReference type="Proteomes" id="UP000266178">
    <property type="component" value="Unassembled WGS sequence"/>
</dbReference>
<dbReference type="EMBL" id="QWLB01000007">
    <property type="protein sequence ID" value="RIH93318.1"/>
    <property type="molecule type" value="Genomic_DNA"/>
</dbReference>
<dbReference type="Gene3D" id="3.40.50.720">
    <property type="entry name" value="NAD(P)-binding Rossmann-like Domain"/>
    <property type="match status" value="1"/>
</dbReference>
<sequence length="374" mass="41612">MSTKRLGVGVLGAHAWAEKAHLPGYAAYERARLVAICDLIPERAQAMAQRFGIERVYTDPHELLADPEVEMVDICTPTDTHLPLSYAVIEAGKHVLCEKPLAREAKDAFAVARAAQERGVRTKLGFTFRYSPAIRQIQKWIADGTLGQIFHVHGLEQNSQFLDPYFPLRQVPEGADWNRLIPSSIVGYGSHLLDLVRWCVGEYKSVASTMRNFVPERVVRGYGDNLQRIEVEDGAVAIAEFVSGAHGMLQTSYVAVGNYPGVELRVYGSKGAAVARLVTEFGVAETLHFATPDEVEFKPVELPASAYPPGTDLHTPWPELYYRNLVRHFVDEILDDTPAECTFYDGAKSQEAVDAIVQAHLERRWVDLPQENPS</sequence>
<dbReference type="PANTHER" id="PTHR43818:SF11">
    <property type="entry name" value="BCDNA.GH03377"/>
    <property type="match status" value="1"/>
</dbReference>
<dbReference type="RefSeq" id="WP_119356274.1">
    <property type="nucleotide sequence ID" value="NZ_BJXM01000002.1"/>
</dbReference>
<evidence type="ECO:0000256" key="1">
    <source>
        <dbReference type="ARBA" id="ARBA00023002"/>
    </source>
</evidence>
<dbReference type="SUPFAM" id="SSF55347">
    <property type="entry name" value="Glyceraldehyde-3-phosphate dehydrogenase-like, C-terminal domain"/>
    <property type="match status" value="1"/>
</dbReference>
<dbReference type="InterPro" id="IPR000683">
    <property type="entry name" value="Gfo/Idh/MocA-like_OxRdtase_N"/>
</dbReference>
<evidence type="ECO:0000259" key="2">
    <source>
        <dbReference type="Pfam" id="PF01408"/>
    </source>
</evidence>
<dbReference type="GO" id="GO:0050112">
    <property type="term" value="F:inositol 2-dehydrogenase (NAD+) activity"/>
    <property type="evidence" value="ECO:0007669"/>
    <property type="project" value="UniProtKB-EC"/>
</dbReference>
<dbReference type="InterPro" id="IPR050463">
    <property type="entry name" value="Gfo/Idh/MocA_oxidrdct_glycsds"/>
</dbReference>
<evidence type="ECO:0000313" key="4">
    <source>
        <dbReference type="EMBL" id="RIH93318.1"/>
    </source>
</evidence>
<dbReference type="GO" id="GO:0000166">
    <property type="term" value="F:nucleotide binding"/>
    <property type="evidence" value="ECO:0007669"/>
    <property type="project" value="InterPro"/>
</dbReference>
<dbReference type="AlphaFoldDB" id="A0A399FAR9"/>
<proteinExistence type="predicted"/>
<organism evidence="4 5">
    <name type="scientific">Meiothermus granaticius NBRC 107808</name>
    <dbReference type="NCBI Taxonomy" id="1227551"/>
    <lineage>
        <taxon>Bacteria</taxon>
        <taxon>Thermotogati</taxon>
        <taxon>Deinococcota</taxon>
        <taxon>Deinococci</taxon>
        <taxon>Thermales</taxon>
        <taxon>Thermaceae</taxon>
        <taxon>Meiothermus</taxon>
    </lineage>
</organism>
<dbReference type="EC" id="1.1.1.18" evidence="4"/>
<dbReference type="PANTHER" id="PTHR43818">
    <property type="entry name" value="BCDNA.GH03377"/>
    <property type="match status" value="1"/>
</dbReference>
<keyword evidence="5" id="KW-1185">Reference proteome</keyword>
<dbReference type="InterPro" id="IPR055170">
    <property type="entry name" value="GFO_IDH_MocA-like_dom"/>
</dbReference>
<gene>
    <name evidence="4" type="primary">iolG</name>
    <name evidence="4" type="ORF">Mgrana_00762</name>
</gene>
<dbReference type="Pfam" id="PF01408">
    <property type="entry name" value="GFO_IDH_MocA"/>
    <property type="match status" value="1"/>
</dbReference>
<accession>A0A399FAR9</accession>
<keyword evidence="1 4" id="KW-0560">Oxidoreductase</keyword>
<dbReference type="InterPro" id="IPR036291">
    <property type="entry name" value="NAD(P)-bd_dom_sf"/>
</dbReference>
<feature type="domain" description="GFO/IDH/MocA-like oxidoreductase" evidence="3">
    <location>
        <begin position="134"/>
        <end position="273"/>
    </location>
</feature>
<dbReference type="OrthoDB" id="9815825at2"/>